<evidence type="ECO:0000256" key="3">
    <source>
        <dbReference type="ARBA" id="ARBA00022670"/>
    </source>
</evidence>
<evidence type="ECO:0000313" key="8">
    <source>
        <dbReference type="Proteomes" id="UP001608902"/>
    </source>
</evidence>
<keyword evidence="5" id="KW-0378">Hydrolase</keyword>
<dbReference type="InterPro" id="IPR051947">
    <property type="entry name" value="Sentrin-specific_protease"/>
</dbReference>
<evidence type="ECO:0000256" key="4">
    <source>
        <dbReference type="ARBA" id="ARBA00022786"/>
    </source>
</evidence>
<dbReference type="PANTHER" id="PTHR46896:SF3">
    <property type="entry name" value="FI06413P-RELATED"/>
    <property type="match status" value="1"/>
</dbReference>
<keyword evidence="2" id="KW-0597">Phosphoprotein</keyword>
<dbReference type="PROSITE" id="PS50600">
    <property type="entry name" value="ULP_PROTEASE"/>
    <property type="match status" value="1"/>
</dbReference>
<evidence type="ECO:0000256" key="5">
    <source>
        <dbReference type="ARBA" id="ARBA00022801"/>
    </source>
</evidence>
<evidence type="ECO:0000313" key="7">
    <source>
        <dbReference type="EMBL" id="MFH4982169.1"/>
    </source>
</evidence>
<protein>
    <recommendedName>
        <fullName evidence="6">Ubiquitin-like protease family profile domain-containing protein</fullName>
    </recommendedName>
</protein>
<accession>A0ABD6EQB7</accession>
<dbReference type="InterPro" id="IPR038765">
    <property type="entry name" value="Papain-like_cys_pep_sf"/>
</dbReference>
<keyword evidence="8" id="KW-1185">Reference proteome</keyword>
<dbReference type="Pfam" id="PF02902">
    <property type="entry name" value="Peptidase_C48"/>
    <property type="match status" value="1"/>
</dbReference>
<dbReference type="Proteomes" id="UP001608902">
    <property type="component" value="Unassembled WGS sequence"/>
</dbReference>
<dbReference type="PANTHER" id="PTHR46896">
    <property type="entry name" value="SENTRIN-SPECIFIC PROTEASE"/>
    <property type="match status" value="1"/>
</dbReference>
<dbReference type="EMBL" id="JBGFUD010008619">
    <property type="protein sequence ID" value="MFH4982169.1"/>
    <property type="molecule type" value="Genomic_DNA"/>
</dbReference>
<organism evidence="7 8">
    <name type="scientific">Gnathostoma spinigerum</name>
    <dbReference type="NCBI Taxonomy" id="75299"/>
    <lineage>
        <taxon>Eukaryota</taxon>
        <taxon>Metazoa</taxon>
        <taxon>Ecdysozoa</taxon>
        <taxon>Nematoda</taxon>
        <taxon>Chromadorea</taxon>
        <taxon>Rhabditida</taxon>
        <taxon>Spirurina</taxon>
        <taxon>Gnathostomatomorpha</taxon>
        <taxon>Gnathostomatoidea</taxon>
        <taxon>Gnathostomatidae</taxon>
        <taxon>Gnathostoma</taxon>
    </lineage>
</organism>
<evidence type="ECO:0000256" key="1">
    <source>
        <dbReference type="ARBA" id="ARBA00005234"/>
    </source>
</evidence>
<dbReference type="GO" id="GO:0006508">
    <property type="term" value="P:proteolysis"/>
    <property type="evidence" value="ECO:0007669"/>
    <property type="project" value="UniProtKB-KW"/>
</dbReference>
<proteinExistence type="inferred from homology"/>
<dbReference type="InterPro" id="IPR003653">
    <property type="entry name" value="Peptidase_C48_C"/>
</dbReference>
<reference evidence="7 8" key="1">
    <citation type="submission" date="2024-08" db="EMBL/GenBank/DDBJ databases">
        <title>Gnathostoma spinigerum genome.</title>
        <authorList>
            <person name="Gonzalez-Bertolin B."/>
            <person name="Monzon S."/>
            <person name="Zaballos A."/>
            <person name="Jimenez P."/>
            <person name="Dekumyoy P."/>
            <person name="Varona S."/>
            <person name="Cuesta I."/>
            <person name="Sumanam S."/>
            <person name="Adisakwattana P."/>
            <person name="Gasser R.B."/>
            <person name="Hernandez-Gonzalez A."/>
            <person name="Young N.D."/>
            <person name="Perteguer M.J."/>
        </authorList>
    </citation>
    <scope>NUCLEOTIDE SEQUENCE [LARGE SCALE GENOMIC DNA]</scope>
    <source>
        <strain evidence="7">AL3</strain>
        <tissue evidence="7">Liver</tissue>
    </source>
</reference>
<comment type="caution">
    <text evidence="7">The sequence shown here is derived from an EMBL/GenBank/DDBJ whole genome shotgun (WGS) entry which is preliminary data.</text>
</comment>
<dbReference type="GO" id="GO:0008233">
    <property type="term" value="F:peptidase activity"/>
    <property type="evidence" value="ECO:0007669"/>
    <property type="project" value="UniProtKB-KW"/>
</dbReference>
<feature type="domain" description="Ubiquitin-like protease family profile" evidence="6">
    <location>
        <begin position="115"/>
        <end position="315"/>
    </location>
</feature>
<evidence type="ECO:0000256" key="2">
    <source>
        <dbReference type="ARBA" id="ARBA00022553"/>
    </source>
</evidence>
<keyword evidence="3" id="KW-0645">Protease</keyword>
<dbReference type="Gene3D" id="1.10.418.20">
    <property type="match status" value="1"/>
</dbReference>
<gene>
    <name evidence="7" type="ORF">AB6A40_008878</name>
</gene>
<keyword evidence="4" id="KW-0833">Ubl conjugation pathway</keyword>
<dbReference type="Gene3D" id="3.30.310.130">
    <property type="entry name" value="Ubiquitin-related"/>
    <property type="match status" value="1"/>
</dbReference>
<dbReference type="AlphaFoldDB" id="A0ABD6EQB7"/>
<dbReference type="SUPFAM" id="SSF54001">
    <property type="entry name" value="Cysteine proteinases"/>
    <property type="match status" value="1"/>
</dbReference>
<evidence type="ECO:0000259" key="6">
    <source>
        <dbReference type="PROSITE" id="PS50600"/>
    </source>
</evidence>
<name>A0ABD6EQB7_9BILA</name>
<sequence length="394" mass="45006">METVNPRLPVILLVLHVARKSLSPNAMDLKTNVGHVAVVRSTGNRFGLRSEYDPNPSFKARDSGKTYVQRRLHEHFAQIRRQSESEESNSVASSEFALVDLNCEMLRIRFPSISIRVCLSDYLCLADGALLNDTIIDFYLNHIVAHLIPDDSPLRIHVFPSLFWYQLTSCDRSFIFEEDFMPDDLSSMAARFACLNHWTDGFDIFENDFLIVPINEAKHWSLLIVCAPALAFSRESLQSCIIILDSQSNVESASLRCPSAVISEFLMFEWLRKRAGRKLRTLQPKHFCSVVPQNLPQQTNNVDCGLYILEYANKILLDPPPLESLNRGEFDFAKRYPDFSVTDKRRDLRRILLALCYEKEPWFNLLSSDHLSLEEIPQDVVKNGPVNGLLSSPI</sequence>
<comment type="similarity">
    <text evidence="1">Belongs to the peptidase C48 family.</text>
</comment>